<dbReference type="GO" id="GO:0008611">
    <property type="term" value="P:ether lipid biosynthetic process"/>
    <property type="evidence" value="ECO:0007669"/>
    <property type="project" value="UniProtKB-UniPathway"/>
</dbReference>
<keyword evidence="6" id="KW-0808">Transferase</keyword>
<evidence type="ECO:0000256" key="3">
    <source>
        <dbReference type="ARBA" id="ARBA00012385"/>
    </source>
</evidence>
<sequence>MKLFEKNYVPRISSGPDIHQFILGSEGTLGVVTEVIIRIRPVPLCSKYGSIVFPAFEPGVECLREVVRQQLKPASMRLMDNLQFTF</sequence>
<dbReference type="EC" id="2.5.1.26" evidence="3 6"/>
<name>A0A4Y2DYG8_ARAVE</name>
<comment type="pathway">
    <text evidence="1 6">Glycerolipid metabolism; ether lipid biosynthesis.</text>
</comment>
<comment type="function">
    <text evidence="6">Catalyzes the exchange of an acyl for a long-chain alkyl group and the formation of the ether bond in the biosynthesis of ether phospholipids.</text>
</comment>
<keyword evidence="4 6" id="KW-0274">FAD</keyword>
<dbReference type="Pfam" id="PF02913">
    <property type="entry name" value="FAD-oxidase_C"/>
    <property type="match status" value="1"/>
</dbReference>
<dbReference type="AlphaFoldDB" id="A0A4Y2DYG8"/>
<dbReference type="GO" id="GO:0005777">
    <property type="term" value="C:peroxisome"/>
    <property type="evidence" value="ECO:0007669"/>
    <property type="project" value="UniProtKB-SubCell"/>
</dbReference>
<feature type="domain" description="FAD-binding oxidoreductase/transferase type 4 C-terminal" evidence="7">
    <location>
        <begin position="47"/>
        <end position="84"/>
    </location>
</feature>
<comment type="catalytic activity">
    <reaction evidence="6">
        <text>a long chain fatty alcohol + a 1-acylglycerone 3-phosphate = a 1-O-alkylglycerone 3-phosphate + a long-chain fatty acid + H(+)</text>
        <dbReference type="Rhea" id="RHEA:36171"/>
        <dbReference type="ChEBI" id="CHEBI:15378"/>
        <dbReference type="ChEBI" id="CHEBI:17135"/>
        <dbReference type="ChEBI" id="CHEBI:57534"/>
        <dbReference type="ChEBI" id="CHEBI:57560"/>
        <dbReference type="ChEBI" id="CHEBI:73315"/>
        <dbReference type="EC" id="2.5.1.26"/>
    </reaction>
</comment>
<organism evidence="8 9">
    <name type="scientific">Araneus ventricosus</name>
    <name type="common">Orbweaver spider</name>
    <name type="synonym">Epeira ventricosa</name>
    <dbReference type="NCBI Taxonomy" id="182803"/>
    <lineage>
        <taxon>Eukaryota</taxon>
        <taxon>Metazoa</taxon>
        <taxon>Ecdysozoa</taxon>
        <taxon>Arthropoda</taxon>
        <taxon>Chelicerata</taxon>
        <taxon>Arachnida</taxon>
        <taxon>Araneae</taxon>
        <taxon>Araneomorphae</taxon>
        <taxon>Entelegynae</taxon>
        <taxon>Araneoidea</taxon>
        <taxon>Araneidae</taxon>
        <taxon>Araneus</taxon>
    </lineage>
</organism>
<comment type="cofactor">
    <cofactor evidence="4 6">
        <name>FAD</name>
        <dbReference type="ChEBI" id="CHEBI:57692"/>
    </cofactor>
</comment>
<protein>
    <recommendedName>
        <fullName evidence="3 6">Alkylglycerone-phosphate synthase</fullName>
        <shortName evidence="6">Alkyl-DHAP synthase</shortName>
        <ecNumber evidence="3 6">2.5.1.26</ecNumber>
    </recommendedName>
</protein>
<keyword evidence="6" id="KW-0444">Lipid biosynthesis</keyword>
<dbReference type="GO" id="GO:0050660">
    <property type="term" value="F:flavin adenine dinucleotide binding"/>
    <property type="evidence" value="ECO:0007669"/>
    <property type="project" value="InterPro"/>
</dbReference>
<proteinExistence type="inferred from homology"/>
<evidence type="ECO:0000259" key="7">
    <source>
        <dbReference type="Pfam" id="PF02913"/>
    </source>
</evidence>
<dbReference type="EMBL" id="BGPR01168363">
    <property type="protein sequence ID" value="GBM21801.1"/>
    <property type="molecule type" value="Genomic_DNA"/>
</dbReference>
<accession>A0A4Y2DYG8</accession>
<dbReference type="OrthoDB" id="7786253at2759"/>
<keyword evidence="6" id="KW-0285">Flavoprotein</keyword>
<dbReference type="SUPFAM" id="SSF56176">
    <property type="entry name" value="FAD-binding/transporter-associated domain-like"/>
    <property type="match status" value="1"/>
</dbReference>
<evidence type="ECO:0000256" key="2">
    <source>
        <dbReference type="ARBA" id="ARBA00008000"/>
    </source>
</evidence>
<dbReference type="InterPro" id="IPR036318">
    <property type="entry name" value="FAD-bd_PCMH-like_sf"/>
</dbReference>
<dbReference type="PANTHER" id="PTHR46568">
    <property type="entry name" value="ALKYLDIHYDROXYACETONEPHOSPHATE SYNTHASE, PEROXISOMAL"/>
    <property type="match status" value="1"/>
</dbReference>
<comment type="similarity">
    <text evidence="2 6">Belongs to the FAD-binding oxidoreductase/transferase type 4 family.</text>
</comment>
<evidence type="ECO:0000256" key="6">
    <source>
        <dbReference type="RuleBase" id="RU363113"/>
    </source>
</evidence>
<dbReference type="Gene3D" id="3.40.462.40">
    <property type="entry name" value="FAD-linked oxidase, cap domain/gating helix"/>
    <property type="match status" value="1"/>
</dbReference>
<dbReference type="GO" id="GO:0008609">
    <property type="term" value="F:alkylglycerone-phosphate synthase activity"/>
    <property type="evidence" value="ECO:0007669"/>
    <property type="project" value="UniProtKB-EC"/>
</dbReference>
<evidence type="ECO:0000313" key="9">
    <source>
        <dbReference type="Proteomes" id="UP000499080"/>
    </source>
</evidence>
<reference evidence="8 9" key="1">
    <citation type="journal article" date="2019" name="Sci. Rep.">
        <title>Orb-weaving spider Araneus ventricosus genome elucidates the spidroin gene catalogue.</title>
        <authorList>
            <person name="Kono N."/>
            <person name="Nakamura H."/>
            <person name="Ohtoshi R."/>
            <person name="Moran D.A.P."/>
            <person name="Shinohara A."/>
            <person name="Yoshida Y."/>
            <person name="Fujiwara M."/>
            <person name="Mori M."/>
            <person name="Tomita M."/>
            <person name="Arakawa K."/>
        </authorList>
    </citation>
    <scope>NUCLEOTIDE SEQUENCE [LARGE SCALE GENOMIC DNA]</scope>
</reference>
<comment type="caution">
    <text evidence="8">The sequence shown here is derived from an EMBL/GenBank/DDBJ whole genome shotgun (WGS) entry which is preliminary data.</text>
</comment>
<gene>
    <name evidence="8" type="primary">AGPS_2</name>
    <name evidence="8" type="ORF">AVEN_142386_1</name>
</gene>
<evidence type="ECO:0000313" key="8">
    <source>
        <dbReference type="EMBL" id="GBM21801.1"/>
    </source>
</evidence>
<keyword evidence="6" id="KW-0443">Lipid metabolism</keyword>
<dbReference type="Proteomes" id="UP000499080">
    <property type="component" value="Unassembled WGS sequence"/>
</dbReference>
<dbReference type="InterPro" id="IPR025650">
    <property type="entry name" value="Alkyl-DHAP_Synthase"/>
</dbReference>
<feature type="site" description="Important for enzyme activity" evidence="5">
    <location>
        <position position="77"/>
    </location>
</feature>
<dbReference type="InterPro" id="IPR004113">
    <property type="entry name" value="FAD-bd_oxidored_4_C"/>
</dbReference>
<feature type="binding site" evidence="4">
    <location>
        <begin position="26"/>
        <end position="32"/>
    </location>
    <ligand>
        <name>FAD</name>
        <dbReference type="ChEBI" id="CHEBI:57692"/>
    </ligand>
</feature>
<keyword evidence="6" id="KW-0576">Peroxisome</keyword>
<keyword evidence="9" id="KW-1185">Reference proteome</keyword>
<comment type="subcellular location">
    <subcellularLocation>
        <location evidence="6">Peroxisome</location>
    </subcellularLocation>
</comment>
<dbReference type="PANTHER" id="PTHR46568:SF1">
    <property type="entry name" value="ALKYLDIHYDROXYACETONEPHOSPHATE SYNTHASE, PEROXISOMAL"/>
    <property type="match status" value="1"/>
</dbReference>
<evidence type="ECO:0000256" key="5">
    <source>
        <dbReference type="PIRSR" id="PIRSR625650-4"/>
    </source>
</evidence>
<evidence type="ECO:0000256" key="4">
    <source>
        <dbReference type="PIRSR" id="PIRSR625650-3"/>
    </source>
</evidence>
<dbReference type="UniPathway" id="UPA00781"/>
<comment type="subunit">
    <text evidence="6">Homodimer.</text>
</comment>
<evidence type="ECO:0000256" key="1">
    <source>
        <dbReference type="ARBA" id="ARBA00004670"/>
    </source>
</evidence>
<feature type="non-terminal residue" evidence="8">
    <location>
        <position position="86"/>
    </location>
</feature>